<keyword evidence="2" id="KW-0472">Membrane</keyword>
<evidence type="ECO:0000313" key="4">
    <source>
        <dbReference type="EMBL" id="KAF2708628.1"/>
    </source>
</evidence>
<feature type="transmembrane region" description="Helical" evidence="2">
    <location>
        <begin position="172"/>
        <end position="194"/>
    </location>
</feature>
<evidence type="ECO:0000259" key="3">
    <source>
        <dbReference type="Pfam" id="PF20684"/>
    </source>
</evidence>
<dbReference type="Pfam" id="PF20684">
    <property type="entry name" value="Fung_rhodopsin"/>
    <property type="match status" value="1"/>
</dbReference>
<feature type="region of interest" description="Disordered" evidence="1">
    <location>
        <begin position="319"/>
        <end position="351"/>
    </location>
</feature>
<evidence type="ECO:0000256" key="2">
    <source>
        <dbReference type="SAM" id="Phobius"/>
    </source>
</evidence>
<dbReference type="InterPro" id="IPR049326">
    <property type="entry name" value="Rhodopsin_dom_fungi"/>
</dbReference>
<feature type="transmembrane region" description="Helical" evidence="2">
    <location>
        <begin position="20"/>
        <end position="42"/>
    </location>
</feature>
<feature type="transmembrane region" description="Helical" evidence="2">
    <location>
        <begin position="94"/>
        <end position="120"/>
    </location>
</feature>
<feature type="transmembrane region" description="Helical" evidence="2">
    <location>
        <begin position="54"/>
        <end position="74"/>
    </location>
</feature>
<proteinExistence type="predicted"/>
<evidence type="ECO:0000256" key="1">
    <source>
        <dbReference type="SAM" id="MobiDB-lite"/>
    </source>
</evidence>
<dbReference type="Proteomes" id="UP000799428">
    <property type="component" value="Unassembled WGS sequence"/>
</dbReference>
<dbReference type="PANTHER" id="PTHR38794:SF3">
    <property type="entry name" value="INTEGRAL MEMBRANE PROTEIN"/>
    <property type="match status" value="1"/>
</dbReference>
<name>A0A6G1K742_9PLEO</name>
<organism evidence="4 5">
    <name type="scientific">Pleomassaria siparia CBS 279.74</name>
    <dbReference type="NCBI Taxonomy" id="1314801"/>
    <lineage>
        <taxon>Eukaryota</taxon>
        <taxon>Fungi</taxon>
        <taxon>Dikarya</taxon>
        <taxon>Ascomycota</taxon>
        <taxon>Pezizomycotina</taxon>
        <taxon>Dothideomycetes</taxon>
        <taxon>Pleosporomycetidae</taxon>
        <taxon>Pleosporales</taxon>
        <taxon>Pleomassariaceae</taxon>
        <taxon>Pleomassaria</taxon>
    </lineage>
</organism>
<reference evidence="4" key="1">
    <citation type="journal article" date="2020" name="Stud. Mycol.">
        <title>101 Dothideomycetes genomes: a test case for predicting lifestyles and emergence of pathogens.</title>
        <authorList>
            <person name="Haridas S."/>
            <person name="Albert R."/>
            <person name="Binder M."/>
            <person name="Bloem J."/>
            <person name="Labutti K."/>
            <person name="Salamov A."/>
            <person name="Andreopoulos B."/>
            <person name="Baker S."/>
            <person name="Barry K."/>
            <person name="Bills G."/>
            <person name="Bluhm B."/>
            <person name="Cannon C."/>
            <person name="Castanera R."/>
            <person name="Culley D."/>
            <person name="Daum C."/>
            <person name="Ezra D."/>
            <person name="Gonzalez J."/>
            <person name="Henrissat B."/>
            <person name="Kuo A."/>
            <person name="Liang C."/>
            <person name="Lipzen A."/>
            <person name="Lutzoni F."/>
            <person name="Magnuson J."/>
            <person name="Mondo S."/>
            <person name="Nolan M."/>
            <person name="Ohm R."/>
            <person name="Pangilinan J."/>
            <person name="Park H.-J."/>
            <person name="Ramirez L."/>
            <person name="Alfaro M."/>
            <person name="Sun H."/>
            <person name="Tritt A."/>
            <person name="Yoshinaga Y."/>
            <person name="Zwiers L.-H."/>
            <person name="Turgeon B."/>
            <person name="Goodwin S."/>
            <person name="Spatafora J."/>
            <person name="Crous P."/>
            <person name="Grigoriev I."/>
        </authorList>
    </citation>
    <scope>NUCLEOTIDE SEQUENCE</scope>
    <source>
        <strain evidence="4">CBS 279.74</strain>
    </source>
</reference>
<accession>A0A6G1K742</accession>
<dbReference type="PANTHER" id="PTHR38794">
    <property type="entry name" value="INTEGRAL MEMBRANE PROTEIN"/>
    <property type="match status" value="1"/>
</dbReference>
<feature type="domain" description="Rhodopsin" evidence="3">
    <location>
        <begin position="39"/>
        <end position="268"/>
    </location>
</feature>
<feature type="transmembrane region" description="Helical" evidence="2">
    <location>
        <begin position="206"/>
        <end position="229"/>
    </location>
</feature>
<dbReference type="OrthoDB" id="3918601at2759"/>
<feature type="compositionally biased region" description="Polar residues" evidence="1">
    <location>
        <begin position="319"/>
        <end position="347"/>
    </location>
</feature>
<keyword evidence="2" id="KW-1133">Transmembrane helix</keyword>
<dbReference type="AlphaFoldDB" id="A0A6G1K742"/>
<sequence>MESLGSDEYPREAPSARGGIILVSLYSWICITIGVAIARFVVGSIHKVHLDFDDAMVLVGSIACTGATIGSRYAVHAGLGEHFEQLSPVNTTRYFKAAYTAQLLQLATIACGKLSSAFLLGRVAPQSTRERVVLFGSVVLWTAYSMLTLAFQCGLPRPWEYSPQKCGHGGPLISIIVLNMVSDILLTAWILPVLQPLDIDKARRRTVSMLFGTRAVIPLVCIAQVWGALKAGRGDDPTWDGFELAFFTQAVTSLSLIVASLPRIKRFIGSGGMNNLRIHDIELPLATRVPSDGGGSLQLVPSSANKFMTTIESGCGRTTCKSRAQNDWQKSVSTGSRQEDQNSTSSLFDHRGMMLQQEVAVKVEDNYHDHDQPH</sequence>
<protein>
    <recommendedName>
        <fullName evidence="3">Rhodopsin domain-containing protein</fullName>
    </recommendedName>
</protein>
<gene>
    <name evidence="4" type="ORF">K504DRAFT_534232</name>
</gene>
<dbReference type="EMBL" id="MU005771">
    <property type="protein sequence ID" value="KAF2708628.1"/>
    <property type="molecule type" value="Genomic_DNA"/>
</dbReference>
<evidence type="ECO:0000313" key="5">
    <source>
        <dbReference type="Proteomes" id="UP000799428"/>
    </source>
</evidence>
<feature type="transmembrane region" description="Helical" evidence="2">
    <location>
        <begin position="132"/>
        <end position="152"/>
    </location>
</feature>
<keyword evidence="2" id="KW-0812">Transmembrane</keyword>
<feature type="transmembrane region" description="Helical" evidence="2">
    <location>
        <begin position="241"/>
        <end position="261"/>
    </location>
</feature>
<keyword evidence="5" id="KW-1185">Reference proteome</keyword>